<evidence type="ECO:0000256" key="1">
    <source>
        <dbReference type="ARBA" id="ARBA00004642"/>
    </source>
</evidence>
<keyword evidence="11 13" id="KW-0131">Cell cycle</keyword>
<evidence type="ECO:0000256" key="7">
    <source>
        <dbReference type="ARBA" id="ARBA00023054"/>
    </source>
</evidence>
<dbReference type="AlphaFoldDB" id="A0A8C5HZU9"/>
<dbReference type="PROSITE" id="PS50950">
    <property type="entry name" value="ZF_THAP"/>
    <property type="match status" value="1"/>
</dbReference>
<reference evidence="15" key="3">
    <citation type="submission" date="2025-09" db="UniProtKB">
        <authorList>
            <consortium name="Ensembl"/>
        </authorList>
    </citation>
    <scope>IDENTIFICATION</scope>
</reference>
<evidence type="ECO:0000256" key="2">
    <source>
        <dbReference type="ARBA" id="ARBA00006177"/>
    </source>
</evidence>
<dbReference type="GO" id="GO:0008270">
    <property type="term" value="F:zinc ion binding"/>
    <property type="evidence" value="ECO:0007669"/>
    <property type="project" value="UniProtKB-KW"/>
</dbReference>
<evidence type="ECO:0000256" key="9">
    <source>
        <dbReference type="ARBA" id="ARBA00023163"/>
    </source>
</evidence>
<evidence type="ECO:0000313" key="16">
    <source>
        <dbReference type="Proteomes" id="UP000694680"/>
    </source>
</evidence>
<organism evidence="15 16">
    <name type="scientific">Gouania willdenowi</name>
    <name type="common">Blunt-snouted clingfish</name>
    <name type="synonym">Lepadogaster willdenowi</name>
    <dbReference type="NCBI Taxonomy" id="441366"/>
    <lineage>
        <taxon>Eukaryota</taxon>
        <taxon>Metazoa</taxon>
        <taxon>Chordata</taxon>
        <taxon>Craniata</taxon>
        <taxon>Vertebrata</taxon>
        <taxon>Euteleostomi</taxon>
        <taxon>Actinopterygii</taxon>
        <taxon>Neopterygii</taxon>
        <taxon>Teleostei</taxon>
        <taxon>Neoteleostei</taxon>
        <taxon>Acanthomorphata</taxon>
        <taxon>Ovalentaria</taxon>
        <taxon>Blenniimorphae</taxon>
        <taxon>Blenniiformes</taxon>
        <taxon>Gobiesocoidei</taxon>
        <taxon>Gobiesocidae</taxon>
        <taxon>Gobiesocinae</taxon>
        <taxon>Gouania</taxon>
    </lineage>
</organism>
<dbReference type="GO" id="GO:0001935">
    <property type="term" value="P:endothelial cell proliferation"/>
    <property type="evidence" value="ECO:0007669"/>
    <property type="project" value="UniProtKB-UniRule"/>
</dbReference>
<evidence type="ECO:0000259" key="14">
    <source>
        <dbReference type="PROSITE" id="PS50950"/>
    </source>
</evidence>
<evidence type="ECO:0000256" key="11">
    <source>
        <dbReference type="ARBA" id="ARBA00023306"/>
    </source>
</evidence>
<dbReference type="GO" id="GO:0003700">
    <property type="term" value="F:DNA-binding transcription factor activity"/>
    <property type="evidence" value="ECO:0007669"/>
    <property type="project" value="UniProtKB-UniRule"/>
</dbReference>
<dbReference type="Pfam" id="PF05485">
    <property type="entry name" value="THAP"/>
    <property type="match status" value="1"/>
</dbReference>
<dbReference type="InterPro" id="IPR006612">
    <property type="entry name" value="THAP_Znf"/>
</dbReference>
<reference evidence="15" key="1">
    <citation type="submission" date="2020-06" db="EMBL/GenBank/DDBJ databases">
        <authorList>
            <consortium name="Wellcome Sanger Institute Data Sharing"/>
        </authorList>
    </citation>
    <scope>NUCLEOTIDE SEQUENCE [LARGE SCALE GENOMIC DNA]</scope>
</reference>
<keyword evidence="7 13" id="KW-0175">Coiled coil</keyword>
<evidence type="ECO:0000256" key="12">
    <source>
        <dbReference type="PROSITE-ProRule" id="PRU00309"/>
    </source>
</evidence>
<dbReference type="PANTHER" id="PTHR46600">
    <property type="entry name" value="THAP DOMAIN-CONTAINING"/>
    <property type="match status" value="1"/>
</dbReference>
<comment type="similarity">
    <text evidence="2 13">Belongs to the THAP1 family.</text>
</comment>
<feature type="domain" description="THAP-type" evidence="14">
    <location>
        <begin position="1"/>
        <end position="81"/>
    </location>
</feature>
<keyword evidence="10 13" id="KW-0539">Nucleus</keyword>
<protein>
    <recommendedName>
        <fullName evidence="13">THAP domain-containing protein 1</fullName>
    </recommendedName>
</protein>
<proteinExistence type="inferred from homology"/>
<keyword evidence="3" id="KW-0479">Metal-binding</keyword>
<evidence type="ECO:0000256" key="8">
    <source>
        <dbReference type="ARBA" id="ARBA00023125"/>
    </source>
</evidence>
<evidence type="ECO:0000256" key="3">
    <source>
        <dbReference type="ARBA" id="ARBA00022723"/>
    </source>
</evidence>
<keyword evidence="5" id="KW-0862">Zinc</keyword>
<dbReference type="GO" id="GO:0043565">
    <property type="term" value="F:sequence-specific DNA binding"/>
    <property type="evidence" value="ECO:0007669"/>
    <property type="project" value="UniProtKB-UniRule"/>
</dbReference>
<dbReference type="SUPFAM" id="SSF57716">
    <property type="entry name" value="Glucocorticoid receptor-like (DNA-binding domain)"/>
    <property type="match status" value="1"/>
</dbReference>
<dbReference type="GO" id="GO:0005654">
    <property type="term" value="C:nucleoplasm"/>
    <property type="evidence" value="ECO:0007669"/>
    <property type="project" value="UniProtKB-SubCell"/>
</dbReference>
<name>A0A8C5HZU9_GOUWI</name>
<comment type="function">
    <text evidence="13">DNA-binding transcription regulator that regulates endothelial cell proliferation and G1/S cell-cycle progression. Specifically binds the 5'-[AT]NTNN[GT]GGCA[AGT]-3' core DNA sequence and acts by modulating expression of pRB-E2F cell-cycle target genes.</text>
</comment>
<dbReference type="PANTHER" id="PTHR46600:SF1">
    <property type="entry name" value="THAP DOMAIN-CONTAINING PROTEIN 1"/>
    <property type="match status" value="1"/>
</dbReference>
<dbReference type="InterPro" id="IPR026516">
    <property type="entry name" value="THAP1/10"/>
</dbReference>
<dbReference type="Proteomes" id="UP000694680">
    <property type="component" value="Chromosome 13"/>
</dbReference>
<evidence type="ECO:0000256" key="10">
    <source>
        <dbReference type="ARBA" id="ARBA00023242"/>
    </source>
</evidence>
<accession>A0A8C5HZU9</accession>
<comment type="subcellular location">
    <subcellularLocation>
        <location evidence="1 13">Nucleus</location>
        <location evidence="1 13">Nucleoplasm</location>
    </subcellularLocation>
</comment>
<dbReference type="Ensembl" id="ENSGWIT00000055643.1">
    <property type="protein sequence ID" value="ENSGWIP00000051548.1"/>
    <property type="gene ID" value="ENSGWIG00000024975.1"/>
</dbReference>
<evidence type="ECO:0000256" key="13">
    <source>
        <dbReference type="RuleBase" id="RU369073"/>
    </source>
</evidence>
<evidence type="ECO:0000313" key="15">
    <source>
        <dbReference type="Ensembl" id="ENSGWIP00000051548.1"/>
    </source>
</evidence>
<keyword evidence="6 13" id="KW-0805">Transcription regulation</keyword>
<keyword evidence="9 13" id="KW-0804">Transcription</keyword>
<reference evidence="15" key="2">
    <citation type="submission" date="2025-08" db="UniProtKB">
        <authorList>
            <consortium name="Ensembl"/>
        </authorList>
    </citation>
    <scope>IDENTIFICATION</scope>
</reference>
<evidence type="ECO:0000256" key="5">
    <source>
        <dbReference type="ARBA" id="ARBA00022833"/>
    </source>
</evidence>
<keyword evidence="8 12" id="KW-0238">DNA-binding</keyword>
<keyword evidence="4 12" id="KW-0863">Zinc-finger</keyword>
<evidence type="ECO:0000256" key="4">
    <source>
        <dbReference type="ARBA" id="ARBA00022771"/>
    </source>
</evidence>
<sequence>MPKSCAAIGCGNHSMQGEKVSFFLFPKESEKRSKWAQALRRVNTDGTRWSPKSKWTYLCGQHFITGKCAPIHNYILNYISN</sequence>
<evidence type="ECO:0000256" key="6">
    <source>
        <dbReference type="ARBA" id="ARBA00023015"/>
    </source>
</evidence>
<keyword evidence="16" id="KW-1185">Reference proteome</keyword>